<keyword evidence="3" id="KW-1185">Reference proteome</keyword>
<evidence type="ECO:0000313" key="3">
    <source>
        <dbReference type="Proteomes" id="UP000182110"/>
    </source>
</evidence>
<dbReference type="Proteomes" id="UP000182110">
    <property type="component" value="Unassembled WGS sequence"/>
</dbReference>
<keyword evidence="1" id="KW-0472">Membrane</keyword>
<dbReference type="EMBL" id="CCXW01000001">
    <property type="protein sequence ID" value="CEG30285.1"/>
    <property type="molecule type" value="Genomic_DNA"/>
</dbReference>
<name>A0AAN2PCW2_9BACI</name>
<gene>
    <name evidence="2" type="ORF">BN1180_00384</name>
</gene>
<keyword evidence="1" id="KW-1133">Transmembrane helix</keyword>
<reference evidence="2 3" key="1">
    <citation type="journal article" date="2014" name="Genome Announc.">
        <title>Genome Sequence of Bacillus simplex Strain P558, Isolated from a Human Fecal Sample.</title>
        <authorList>
            <person name="Croce O."/>
            <person name="Hugon P."/>
            <person name="Lagier J.C."/>
            <person name="Bibi F."/>
            <person name="Robert C."/>
            <person name="Azhar E.I."/>
            <person name="Raoult D."/>
            <person name="Fournier P.E."/>
        </authorList>
    </citation>
    <scope>NUCLEOTIDE SEQUENCE [LARGE SCALE GENOMIC DNA]</scope>
    <source>
        <strain evidence="2 3">P558</strain>
    </source>
</reference>
<keyword evidence="1" id="KW-0812">Transmembrane</keyword>
<feature type="transmembrane region" description="Helical" evidence="1">
    <location>
        <begin position="7"/>
        <end position="34"/>
    </location>
</feature>
<organism evidence="2 3">
    <name type="scientific">Peribacillus simplex</name>
    <dbReference type="NCBI Taxonomy" id="1478"/>
    <lineage>
        <taxon>Bacteria</taxon>
        <taxon>Bacillati</taxon>
        <taxon>Bacillota</taxon>
        <taxon>Bacilli</taxon>
        <taxon>Bacillales</taxon>
        <taxon>Bacillaceae</taxon>
        <taxon>Peribacillus</taxon>
    </lineage>
</organism>
<evidence type="ECO:0000256" key="1">
    <source>
        <dbReference type="SAM" id="Phobius"/>
    </source>
</evidence>
<dbReference type="AlphaFoldDB" id="A0AAN2PCW2"/>
<dbReference type="RefSeq" id="WP_142953042.1">
    <property type="nucleotide sequence ID" value="NZ_CCXW01000001.1"/>
</dbReference>
<accession>A0AAN2PCW2</accession>
<sequence length="103" mass="11991">MKKYINIVGALGLIVLIMAMPFFYTTIFLGSFILDPTPHTNPQPGHEDHNATKIWESMSKEEYQIIKYVEEHKYKYENEEPAFNPDESSSFNLVAVENKNDKY</sequence>
<comment type="caution">
    <text evidence="2">The sequence shown here is derived from an EMBL/GenBank/DDBJ whole genome shotgun (WGS) entry which is preliminary data.</text>
</comment>
<evidence type="ECO:0000313" key="2">
    <source>
        <dbReference type="EMBL" id="CEG30285.1"/>
    </source>
</evidence>
<protein>
    <submittedName>
        <fullName evidence="2">Uncharacterized protein</fullName>
    </submittedName>
</protein>
<proteinExistence type="predicted"/>